<feature type="domain" description="Fibronectin type-III" evidence="13">
    <location>
        <begin position="306"/>
        <end position="396"/>
    </location>
</feature>
<dbReference type="Pfam" id="PF21604">
    <property type="entry name" value="CRLF2_D1"/>
    <property type="match status" value="2"/>
</dbReference>
<dbReference type="Bgee" id="ENSELUG00000005366">
    <property type="expression patterns" value="Expressed in head kidney and 12 other cell types or tissues"/>
</dbReference>
<dbReference type="STRING" id="8010.ENSELUP00000004190"/>
<evidence type="ECO:0000256" key="7">
    <source>
        <dbReference type="ARBA" id="ARBA00023157"/>
    </source>
</evidence>
<evidence type="ECO:0000256" key="11">
    <source>
        <dbReference type="SAM" id="Phobius"/>
    </source>
</evidence>
<evidence type="ECO:0000313" key="14">
    <source>
        <dbReference type="Ensembl" id="ENSELUP00000004190.3"/>
    </source>
</evidence>
<dbReference type="Ensembl" id="ENSELUT00000012762.3">
    <property type="protein sequence ID" value="ENSELUP00000004190.3"/>
    <property type="gene ID" value="ENSELUG00000005366.3"/>
</dbReference>
<keyword evidence="15" id="KW-1185">Reference proteome</keyword>
<evidence type="ECO:0000256" key="1">
    <source>
        <dbReference type="ARBA" id="ARBA00004479"/>
    </source>
</evidence>
<dbReference type="InterPro" id="IPR003531">
    <property type="entry name" value="Hempt_rcpt_S_F1_CS"/>
</dbReference>
<reference evidence="14" key="4">
    <citation type="submission" date="2025-09" db="UniProtKB">
        <authorList>
            <consortium name="Ensembl"/>
        </authorList>
    </citation>
    <scope>IDENTIFICATION</scope>
</reference>
<name>A0A3P8XHZ1_ESOLU</name>
<feature type="region of interest" description="Disordered" evidence="10">
    <location>
        <begin position="499"/>
        <end position="532"/>
    </location>
</feature>
<keyword evidence="3 11" id="KW-0812">Transmembrane</keyword>
<dbReference type="PANTHER" id="PTHR23037">
    <property type="entry name" value="CYTOKINE RECEPTOR"/>
    <property type="match status" value="1"/>
</dbReference>
<evidence type="ECO:0000256" key="2">
    <source>
        <dbReference type="ARBA" id="ARBA00008159"/>
    </source>
</evidence>
<organism evidence="14 15">
    <name type="scientific">Esox lucius</name>
    <name type="common">Northern pike</name>
    <dbReference type="NCBI Taxonomy" id="8010"/>
    <lineage>
        <taxon>Eukaryota</taxon>
        <taxon>Metazoa</taxon>
        <taxon>Chordata</taxon>
        <taxon>Craniata</taxon>
        <taxon>Vertebrata</taxon>
        <taxon>Euteleostomi</taxon>
        <taxon>Actinopterygii</taxon>
        <taxon>Neopterygii</taxon>
        <taxon>Teleostei</taxon>
        <taxon>Protacanthopterygii</taxon>
        <taxon>Esociformes</taxon>
        <taxon>Esocidae</taxon>
        <taxon>Esox</taxon>
    </lineage>
</organism>
<feature type="chain" id="PRO_5044185367" description="Fibronectin type-III domain-containing protein" evidence="12">
    <location>
        <begin position="18"/>
        <end position="532"/>
    </location>
</feature>
<dbReference type="OMA" id="GVNCLIM"/>
<feature type="signal peptide" evidence="12">
    <location>
        <begin position="1"/>
        <end position="17"/>
    </location>
</feature>
<evidence type="ECO:0000259" key="13">
    <source>
        <dbReference type="PROSITE" id="PS50853"/>
    </source>
</evidence>
<comment type="similarity">
    <text evidence="2">Belongs to the type I cytokine receptor family. Type 5 subfamily.</text>
</comment>
<dbReference type="SMART" id="SM00060">
    <property type="entry name" value="FN3"/>
    <property type="match status" value="2"/>
</dbReference>
<dbReference type="GO" id="GO:0009897">
    <property type="term" value="C:external side of plasma membrane"/>
    <property type="evidence" value="ECO:0007669"/>
    <property type="project" value="TreeGrafter"/>
</dbReference>
<comment type="subcellular location">
    <subcellularLocation>
        <location evidence="1">Membrane</location>
        <topology evidence="1">Single-pass type I membrane protein</topology>
    </subcellularLocation>
</comment>
<dbReference type="PROSITE" id="PS01355">
    <property type="entry name" value="HEMATOPO_REC_S_F1"/>
    <property type="match status" value="2"/>
</dbReference>
<accession>A0A3P8XHZ1</accession>
<dbReference type="InParanoid" id="A0A3P8XHZ1"/>
<dbReference type="AlphaFoldDB" id="A0A3P8XHZ1"/>
<keyword evidence="8" id="KW-0675">Receptor</keyword>
<dbReference type="SUPFAM" id="SSF49265">
    <property type="entry name" value="Fibronectin type III"/>
    <property type="match status" value="4"/>
</dbReference>
<proteinExistence type="inferred from homology"/>
<keyword evidence="6 11" id="KW-0472">Membrane</keyword>
<protein>
    <recommendedName>
        <fullName evidence="13">Fibronectin type-III domain-containing protein</fullName>
    </recommendedName>
</protein>
<dbReference type="PANTHER" id="PTHR23037:SF28">
    <property type="entry name" value="ERYTHROPOIETIN RECEPTOR"/>
    <property type="match status" value="1"/>
</dbReference>
<dbReference type="FunCoup" id="A0A3P8XHZ1">
    <property type="interactions" value="1375"/>
</dbReference>
<evidence type="ECO:0000313" key="15">
    <source>
        <dbReference type="Proteomes" id="UP000265140"/>
    </source>
</evidence>
<evidence type="ECO:0000256" key="3">
    <source>
        <dbReference type="ARBA" id="ARBA00022692"/>
    </source>
</evidence>
<dbReference type="Gene3D" id="2.60.40.10">
    <property type="entry name" value="Immunoglobulins"/>
    <property type="match status" value="4"/>
</dbReference>
<reference evidence="15" key="1">
    <citation type="journal article" date="2014" name="PLoS ONE">
        <title>The genome and linkage map of the northern pike (Esox lucius): conserved synteny revealed between the salmonid sister group and the Neoteleostei.</title>
        <authorList>
            <person name="Rondeau E.B."/>
            <person name="Minkley D.R."/>
            <person name="Leong J.S."/>
            <person name="Messmer A.M."/>
            <person name="Jantzen J.R."/>
            <person name="von Schalburg K.R."/>
            <person name="Lemon C."/>
            <person name="Bird N.H."/>
            <person name="Koop B.F."/>
        </authorList>
    </citation>
    <scope>NUCLEOTIDE SEQUENCE</scope>
</reference>
<feature type="compositionally biased region" description="Polar residues" evidence="10">
    <location>
        <begin position="499"/>
        <end position="512"/>
    </location>
</feature>
<evidence type="ECO:0000256" key="4">
    <source>
        <dbReference type="ARBA" id="ARBA00022729"/>
    </source>
</evidence>
<evidence type="ECO:0000256" key="6">
    <source>
        <dbReference type="ARBA" id="ARBA00023136"/>
    </source>
</evidence>
<reference evidence="14" key="3">
    <citation type="submission" date="2025-08" db="UniProtKB">
        <authorList>
            <consortium name="Ensembl"/>
        </authorList>
    </citation>
    <scope>IDENTIFICATION</scope>
</reference>
<dbReference type="GO" id="GO:0004896">
    <property type="term" value="F:cytokine receptor activity"/>
    <property type="evidence" value="ECO:0007669"/>
    <property type="project" value="InterPro"/>
</dbReference>
<dbReference type="PROSITE" id="PS50853">
    <property type="entry name" value="FN3"/>
    <property type="match status" value="2"/>
</dbReference>
<dbReference type="InterPro" id="IPR013783">
    <property type="entry name" value="Ig-like_fold"/>
</dbReference>
<evidence type="ECO:0000256" key="5">
    <source>
        <dbReference type="ARBA" id="ARBA00022989"/>
    </source>
</evidence>
<feature type="compositionally biased region" description="Low complexity" evidence="10">
    <location>
        <begin position="513"/>
        <end position="532"/>
    </location>
</feature>
<evidence type="ECO:0000256" key="9">
    <source>
        <dbReference type="ARBA" id="ARBA00023180"/>
    </source>
</evidence>
<dbReference type="Pfam" id="PF21605">
    <property type="entry name" value="CRLF2-like_D2"/>
    <property type="match status" value="1"/>
</dbReference>
<feature type="transmembrane region" description="Helical" evidence="11">
    <location>
        <begin position="412"/>
        <end position="434"/>
    </location>
</feature>
<dbReference type="InterPro" id="IPR036116">
    <property type="entry name" value="FN3_sf"/>
</dbReference>
<evidence type="ECO:0000256" key="8">
    <source>
        <dbReference type="ARBA" id="ARBA00023170"/>
    </source>
</evidence>
<keyword evidence="5 11" id="KW-1133">Transmembrane helix</keyword>
<keyword evidence="7" id="KW-1015">Disulfide bond</keyword>
<evidence type="ECO:0000256" key="10">
    <source>
        <dbReference type="SAM" id="MobiDB-lite"/>
    </source>
</evidence>
<feature type="domain" description="Fibronectin type-III" evidence="13">
    <location>
        <begin position="115"/>
        <end position="205"/>
    </location>
</feature>
<dbReference type="Proteomes" id="UP000265140">
    <property type="component" value="Chromosome 7"/>
</dbReference>
<dbReference type="InterPro" id="IPR048651">
    <property type="entry name" value="CRLF2-like_D1"/>
</dbReference>
<evidence type="ECO:0000256" key="12">
    <source>
        <dbReference type="SAM" id="SignalP"/>
    </source>
</evidence>
<sequence length="532" mass="61939">MVGIWLFLLISLQGYKASFTPSVNCLIMNLDYVICRWSEWGSPEVNSTFFHNNFNTRNEHMEECSAYLQEKGYAVGCRLEYEMAARFTTLLTKLVHQNKTYEQKHDLKDKVKLYPPTNVSVVMSEAPELNLSWNNSRIHHCVESEVRYRKNNDKWQSTSPRREQTYTVPFPSKSRYEFQVRTRIHDGCGESKFWSEWSQIIFWDSMKGNNTTGVNCLIMNLDYVICRWSEWGSPEVNSTFFHNNFNTSNEHMEECSAYLQEKGYAVGCRLEYEMADRFRTLLTKLVHQNKTYEQKHDLKDKVKLYPPANLSLVMSEAQELNLYWNNSKINHCFESEVRYRINNDNWQSTSPRREQTHTVPFPSNSQYEFQVRTRIHNGCCESKFWSEWSQIILWDSMKGNNTTEKHDSSMPFWKPLLSFVGTLVLLILACMLVCGERERLRFFLIPIVPNPGKNLKDLLDSDNEEGLPHISKHISFQPNFTELTCSVSEYTRVPLTGSISESESNLSNPTNQSDCLSSCSSSASTLPDTSEN</sequence>
<dbReference type="CDD" id="cd00063">
    <property type="entry name" value="FN3"/>
    <property type="match status" value="2"/>
</dbReference>
<dbReference type="GeneTree" id="ENSGT00940000164309"/>
<keyword evidence="4 12" id="KW-0732">Signal</keyword>
<reference evidence="14" key="2">
    <citation type="submission" date="2020-02" db="EMBL/GenBank/DDBJ databases">
        <title>Esox lucius (northern pike) genome, fEsoLuc1, primary haplotype.</title>
        <authorList>
            <person name="Myers G."/>
            <person name="Karagic N."/>
            <person name="Meyer A."/>
            <person name="Pippel M."/>
            <person name="Reichard M."/>
            <person name="Winkler S."/>
            <person name="Tracey A."/>
            <person name="Sims Y."/>
            <person name="Howe K."/>
            <person name="Rhie A."/>
            <person name="Formenti G."/>
            <person name="Durbin R."/>
            <person name="Fedrigo O."/>
            <person name="Jarvis E.D."/>
        </authorList>
    </citation>
    <scope>NUCLEOTIDE SEQUENCE [LARGE SCALE GENOMIC DNA]</scope>
</reference>
<dbReference type="InterPro" id="IPR003961">
    <property type="entry name" value="FN3_dom"/>
</dbReference>
<keyword evidence="9" id="KW-0325">Glycoprotein</keyword>
<dbReference type="InterPro" id="IPR048648">
    <property type="entry name" value="CRLF2-like_D2"/>
</dbReference>